<evidence type="ECO:0000256" key="2">
    <source>
        <dbReference type="ARBA" id="ARBA00022729"/>
    </source>
</evidence>
<proteinExistence type="predicted"/>
<evidence type="ECO:0000313" key="6">
    <source>
        <dbReference type="EMBL" id="EFD01668.1"/>
    </source>
</evidence>
<dbReference type="PANTHER" id="PTHR43649">
    <property type="entry name" value="ARABINOSE-BINDING PROTEIN-RELATED"/>
    <property type="match status" value="1"/>
</dbReference>
<dbReference type="HOGENOM" id="CLU_031285_12_3_9"/>
<keyword evidence="4" id="KW-0564">Palmitate</keyword>
<name>D3A965_9FIRM</name>
<keyword evidence="5" id="KW-0449">Lipoprotein</keyword>
<evidence type="ECO:0000256" key="4">
    <source>
        <dbReference type="ARBA" id="ARBA00023139"/>
    </source>
</evidence>
<gene>
    <name evidence="6" type="ORF">CLOSTHATH_00135</name>
</gene>
<dbReference type="Gene3D" id="3.40.190.10">
    <property type="entry name" value="Periplasmic binding protein-like II"/>
    <property type="match status" value="2"/>
</dbReference>
<dbReference type="InterPro" id="IPR050490">
    <property type="entry name" value="Bact_solute-bd_prot1"/>
</dbReference>
<dbReference type="Pfam" id="PF01547">
    <property type="entry name" value="SBP_bac_1"/>
    <property type="match status" value="1"/>
</dbReference>
<keyword evidence="3" id="KW-0472">Membrane</keyword>
<reference evidence="6 7" key="1">
    <citation type="submission" date="2010-01" db="EMBL/GenBank/DDBJ databases">
        <authorList>
            <person name="Weinstock G."/>
            <person name="Sodergren E."/>
            <person name="Clifton S."/>
            <person name="Fulton L."/>
            <person name="Fulton B."/>
            <person name="Courtney L."/>
            <person name="Fronick C."/>
            <person name="Harrison M."/>
            <person name="Strong C."/>
            <person name="Farmer C."/>
            <person name="Delahaunty K."/>
            <person name="Markovic C."/>
            <person name="Hall O."/>
            <person name="Minx P."/>
            <person name="Tomlinson C."/>
            <person name="Mitreva M."/>
            <person name="Nelson J."/>
            <person name="Hou S."/>
            <person name="Wollam A."/>
            <person name="Pepin K.H."/>
            <person name="Johnson M."/>
            <person name="Bhonagiri V."/>
            <person name="Nash W.E."/>
            <person name="Warren W."/>
            <person name="Chinwalla A."/>
            <person name="Mardis E.R."/>
            <person name="Wilson R.K."/>
        </authorList>
    </citation>
    <scope>NUCLEOTIDE SEQUENCE [LARGE SCALE GENOMIC DNA]</scope>
    <source>
        <strain evidence="6 7">DSM 13479</strain>
    </source>
</reference>
<comment type="caution">
    <text evidence="6">The sequence shown here is derived from an EMBL/GenBank/DDBJ whole genome shotgun (WGS) entry which is preliminary data.</text>
</comment>
<dbReference type="AlphaFoldDB" id="D3A965"/>
<dbReference type="InterPro" id="IPR006059">
    <property type="entry name" value="SBP"/>
</dbReference>
<evidence type="ECO:0000313" key="7">
    <source>
        <dbReference type="Proteomes" id="UP000004968"/>
    </source>
</evidence>
<protein>
    <submittedName>
        <fullName evidence="6">ABC transporter, solute-binding protein</fullName>
    </submittedName>
</protein>
<dbReference type="EMBL" id="ACIO01000010">
    <property type="protein sequence ID" value="EFD01668.1"/>
    <property type="molecule type" value="Genomic_DNA"/>
</dbReference>
<keyword evidence="1" id="KW-1003">Cell membrane</keyword>
<dbReference type="PANTHER" id="PTHR43649:SF33">
    <property type="entry name" value="POLYGALACTURONAN_RHAMNOGALACTURONAN-BINDING PROTEIN YTCQ"/>
    <property type="match status" value="1"/>
</dbReference>
<dbReference type="Proteomes" id="UP000004968">
    <property type="component" value="Unassembled WGS sequence"/>
</dbReference>
<accession>D3A965</accession>
<dbReference type="SUPFAM" id="SSF53850">
    <property type="entry name" value="Periplasmic binding protein-like II"/>
    <property type="match status" value="1"/>
</dbReference>
<evidence type="ECO:0000256" key="5">
    <source>
        <dbReference type="ARBA" id="ARBA00023288"/>
    </source>
</evidence>
<evidence type="ECO:0000256" key="3">
    <source>
        <dbReference type="ARBA" id="ARBA00023136"/>
    </source>
</evidence>
<evidence type="ECO:0000256" key="1">
    <source>
        <dbReference type="ARBA" id="ARBA00022475"/>
    </source>
</evidence>
<sequence>MEPRLTGNRNFSEADAVFSTGGTALVKHRAGVPQAISCSVTKIQPQKQLPPFIKLAFFCKCAIKRHFLFGENDDYRKNVKKYLKKYFESCILSTWNSSTHCGTLKIGKYGTVPYFEGGYFMKAKRTAALGLAAVMAASLLSGCGAGGSKSAKTEITIYQSKIEANEGYKKAIAAYEESHPDVKINLEAVTGNDFAASLKAKMQSDPPTIFSVGGFQDLKDYGDILEDISDLEVLKNALPGTTDMFTKDGRVLAVPLYMEGYGFVVNRQMFEDAGVDFESMMTFEGMKAGFDTLKAKIDSGEMKEKYPNLEAVMEYPTKELWIAGDHDVNVALTHDFDTAKAAYDSEVLPGTGFADYKTMVDFQASYTTNADNTANLNSVDYTASLEGGLAIERVASIKQGNWVAPAVETTDPEVLAKLDMLPYSVPGYSDGKYFVGVSGYWAINSKVTDEQKAAAKDFINWLYSDPAGQKIVVEDCKFVPPYDNFGDLKAGDPLSQRIMDANEAGDTMNGWVYSGAPNTWGQQAAGVEVQKYLAGQATWDEVTESCIKQWASMRESQK</sequence>
<organism evidence="6 7">
    <name type="scientific">Hungatella hathewayi DSM 13479</name>
    <dbReference type="NCBI Taxonomy" id="566550"/>
    <lineage>
        <taxon>Bacteria</taxon>
        <taxon>Bacillati</taxon>
        <taxon>Bacillota</taxon>
        <taxon>Clostridia</taxon>
        <taxon>Lachnospirales</taxon>
        <taxon>Lachnospiraceae</taxon>
        <taxon>Hungatella</taxon>
    </lineage>
</organism>
<keyword evidence="2" id="KW-0732">Signal</keyword>